<name>A0A455SW98_9CHLR</name>
<dbReference type="GO" id="GO:0016747">
    <property type="term" value="F:acyltransferase activity, transferring groups other than amino-acyl groups"/>
    <property type="evidence" value="ECO:0007669"/>
    <property type="project" value="InterPro"/>
</dbReference>
<dbReference type="Gene3D" id="3.40.630.30">
    <property type="match status" value="1"/>
</dbReference>
<dbReference type="SUPFAM" id="SSF55729">
    <property type="entry name" value="Acyl-CoA N-acyltransferases (Nat)"/>
    <property type="match status" value="1"/>
</dbReference>
<protein>
    <recommendedName>
        <fullName evidence="1">N-acetyltransferase domain-containing protein</fullName>
    </recommendedName>
</protein>
<evidence type="ECO:0000259" key="1">
    <source>
        <dbReference type="PROSITE" id="PS51186"/>
    </source>
</evidence>
<proteinExistence type="predicted"/>
<dbReference type="InterPro" id="IPR000182">
    <property type="entry name" value="GNAT_dom"/>
</dbReference>
<evidence type="ECO:0000313" key="2">
    <source>
        <dbReference type="EMBL" id="BBH91441.1"/>
    </source>
</evidence>
<sequence length="176" mass="19793">MRIRNFREGDEVALFRIHQEAARIDGTEEMSESEFIMWLDALQPSTNAFVVTDDEDELATWSQAGTLEGFEGEKAGFTVVQLLRDEEGYHFLCQGAVLPRLRGQHGGHLLLRGALNHAQVLAFEFAFEAEQEGIPVYFEALLPSSHPGAERLAAKCEMRPTEAVVPSGMRLYRREL</sequence>
<dbReference type="AlphaFoldDB" id="A0A455SW98"/>
<organism evidence="2">
    <name type="scientific">Thermosporothrix sp. COM3</name>
    <dbReference type="NCBI Taxonomy" id="2490863"/>
    <lineage>
        <taxon>Bacteria</taxon>
        <taxon>Bacillati</taxon>
        <taxon>Chloroflexota</taxon>
        <taxon>Ktedonobacteria</taxon>
        <taxon>Ktedonobacterales</taxon>
        <taxon>Thermosporotrichaceae</taxon>
        <taxon>Thermosporothrix</taxon>
    </lineage>
</organism>
<feature type="domain" description="N-acetyltransferase" evidence="1">
    <location>
        <begin position="1"/>
        <end position="176"/>
    </location>
</feature>
<accession>A0A455SW98</accession>
<reference evidence="2" key="1">
    <citation type="submission" date="2018-12" db="EMBL/GenBank/DDBJ databases">
        <title>Novel natural products biosynthetic potential of the class Ktedonobacteria.</title>
        <authorList>
            <person name="Zheng Y."/>
            <person name="Saitou A."/>
            <person name="Wang C.M."/>
            <person name="Toyoda A."/>
            <person name="Minakuchi Y."/>
            <person name="Sekiguchi Y."/>
            <person name="Ueda K."/>
            <person name="Takano H."/>
            <person name="Sakai Y."/>
            <person name="Yokota A."/>
            <person name="Yabe S."/>
        </authorList>
    </citation>
    <scope>NUCLEOTIDE SEQUENCE</scope>
    <source>
        <strain evidence="2">COM3</strain>
    </source>
</reference>
<gene>
    <name evidence="2" type="ORF">KTC_61920</name>
</gene>
<dbReference type="PROSITE" id="PS51186">
    <property type="entry name" value="GNAT"/>
    <property type="match status" value="1"/>
</dbReference>
<dbReference type="InterPro" id="IPR016181">
    <property type="entry name" value="Acyl_CoA_acyltransferase"/>
</dbReference>
<dbReference type="EMBL" id="AP019376">
    <property type="protein sequence ID" value="BBH91441.1"/>
    <property type="molecule type" value="Genomic_DNA"/>
</dbReference>